<accession>A0A1I8BSF2</accession>
<sequence>AKANFILRSLPHTERIVFRQCVINSEGKLNLLAKCMVSLFNVRDNFKEKRWRNLKFNKNELSNEEEWPIWTQLFKYNEISSITSKNPSKNFETKVTKIERNFAVFTNLMKGKDKKVDNFKNYIKEVKDEAKMRLTRMKQILRMNEEKKKRSRRNIKIKENIRKSLEISSEKSFNNFKNIGEKTLEKFPNVKQLVEIERFYDKVESCTNFIQKKEEQLNRLE</sequence>
<organism evidence="1 2">
    <name type="scientific">Meloidogyne hapla</name>
    <name type="common">Root-knot nematode worm</name>
    <dbReference type="NCBI Taxonomy" id="6305"/>
    <lineage>
        <taxon>Eukaryota</taxon>
        <taxon>Metazoa</taxon>
        <taxon>Ecdysozoa</taxon>
        <taxon>Nematoda</taxon>
        <taxon>Chromadorea</taxon>
        <taxon>Rhabditida</taxon>
        <taxon>Tylenchina</taxon>
        <taxon>Tylenchomorpha</taxon>
        <taxon>Tylenchoidea</taxon>
        <taxon>Meloidogynidae</taxon>
        <taxon>Meloidogyninae</taxon>
        <taxon>Meloidogyne</taxon>
    </lineage>
</organism>
<name>A0A1I8BSF2_MELHA</name>
<dbReference type="AlphaFoldDB" id="A0A1I8BSF2"/>
<protein>
    <submittedName>
        <fullName evidence="2">Uncharacterized protein</fullName>
    </submittedName>
</protein>
<evidence type="ECO:0000313" key="1">
    <source>
        <dbReference type="Proteomes" id="UP000095281"/>
    </source>
</evidence>
<dbReference type="WBParaSite" id="MhA1_Contig555.frz3.gene21">
    <property type="protein sequence ID" value="MhA1_Contig555.frz3.gene21"/>
    <property type="gene ID" value="MhA1_Contig555.frz3.gene21"/>
</dbReference>
<keyword evidence="1" id="KW-1185">Reference proteome</keyword>
<proteinExistence type="predicted"/>
<evidence type="ECO:0000313" key="2">
    <source>
        <dbReference type="WBParaSite" id="MhA1_Contig555.frz3.gene21"/>
    </source>
</evidence>
<dbReference type="Proteomes" id="UP000095281">
    <property type="component" value="Unplaced"/>
</dbReference>
<reference evidence="2" key="1">
    <citation type="submission" date="2016-11" db="UniProtKB">
        <authorList>
            <consortium name="WormBaseParasite"/>
        </authorList>
    </citation>
    <scope>IDENTIFICATION</scope>
</reference>